<dbReference type="InterPro" id="IPR008928">
    <property type="entry name" value="6-hairpin_glycosidase_sf"/>
</dbReference>
<dbReference type="InterPro" id="IPR010819">
    <property type="entry name" value="AGE/CE"/>
</dbReference>
<dbReference type="PANTHER" id="PTHR15108">
    <property type="entry name" value="N-ACYLGLUCOSAMINE-2-EPIMERASE"/>
    <property type="match status" value="1"/>
</dbReference>
<dbReference type="Gene3D" id="1.50.10.10">
    <property type="match status" value="1"/>
</dbReference>
<proteinExistence type="inferred from homology"/>
<dbReference type="GO" id="GO:0016853">
    <property type="term" value="F:isomerase activity"/>
    <property type="evidence" value="ECO:0007669"/>
    <property type="project" value="UniProtKB-KW"/>
</dbReference>
<evidence type="ECO:0000256" key="2">
    <source>
        <dbReference type="ARBA" id="ARBA00023235"/>
    </source>
</evidence>
<dbReference type="AlphaFoldDB" id="A0A1B1YGN6"/>
<dbReference type="Pfam" id="PF07221">
    <property type="entry name" value="GlcNAc_2-epim"/>
    <property type="match status" value="1"/>
</dbReference>
<keyword evidence="2" id="KW-0413">Isomerase</keyword>
<comment type="similarity">
    <text evidence="1">Belongs to the N-acylglucosamine 2-epimerase family.</text>
</comment>
<dbReference type="GO" id="GO:0005975">
    <property type="term" value="P:carbohydrate metabolic process"/>
    <property type="evidence" value="ECO:0007669"/>
    <property type="project" value="InterPro"/>
</dbReference>
<dbReference type="EMBL" id="CP014672">
    <property type="protein sequence ID" value="ANW99915.1"/>
    <property type="molecule type" value="Genomic_DNA"/>
</dbReference>
<name>A0A1B1YGN6_THEST</name>
<evidence type="ECO:0000313" key="4">
    <source>
        <dbReference type="Proteomes" id="UP000092971"/>
    </source>
</evidence>
<accession>A0A1B1YGN6</accession>
<evidence type="ECO:0008006" key="5">
    <source>
        <dbReference type="Google" id="ProtNLM"/>
    </source>
</evidence>
<dbReference type="Proteomes" id="UP000092971">
    <property type="component" value="Chromosome"/>
</dbReference>
<reference evidence="3 4" key="1">
    <citation type="submission" date="2016-02" db="EMBL/GenBank/DDBJ databases">
        <title>Comparison of Clostridium stercorarium subspecies using comparative genomics and transcriptomics.</title>
        <authorList>
            <person name="Schellenberg J."/>
            <person name="Thallinger G."/>
            <person name="Levin D.B."/>
            <person name="Zhang X."/>
            <person name="Alvare G."/>
            <person name="Fristensky B."/>
            <person name="Sparling R."/>
        </authorList>
    </citation>
    <scope>NUCLEOTIDE SEQUENCE [LARGE SCALE GENOMIC DNA]</scope>
    <source>
        <strain evidence="3 4">DSM 2910</strain>
    </source>
</reference>
<dbReference type="RefSeq" id="WP_034842499.1">
    <property type="nucleotide sequence ID" value="NZ_CP014672.1"/>
</dbReference>
<organism evidence="3 4">
    <name type="scientific">Thermoclostridium stercorarium subsp. thermolacticum DSM 2910</name>
    <dbReference type="NCBI Taxonomy" id="1121336"/>
    <lineage>
        <taxon>Bacteria</taxon>
        <taxon>Bacillati</taxon>
        <taxon>Bacillota</taxon>
        <taxon>Clostridia</taxon>
        <taxon>Eubacteriales</taxon>
        <taxon>Oscillospiraceae</taxon>
        <taxon>Thermoclostridium</taxon>
    </lineage>
</organism>
<gene>
    <name evidence="3" type="ORF">CSTERTH_13205</name>
</gene>
<protein>
    <recommendedName>
        <fullName evidence="5">N-acylglucosamine 2-epimerase</fullName>
    </recommendedName>
</protein>
<dbReference type="OrthoDB" id="5141876at2"/>
<dbReference type="SUPFAM" id="SSF48208">
    <property type="entry name" value="Six-hairpin glycosidases"/>
    <property type="match status" value="1"/>
</dbReference>
<sequence>MDRDGILNLLNFYRKELKDNILSFWLPRCVDTENGGFFNCFDNSGRTLVSRDKYTWSQGRFVWIWSKLASMTGDTFSEEEKDKFLKLAKHGRDFLVSHCLIGKDDWRCVFLMDEKGNPKYVDNINVLDASIFADCFVVAGIALYASVARDHESWGFAKNLYRSITERINNNTYHSLPYPLGKEYRMHSIPMIMTNLSCEMYKAAQALEPETAPYYMENIRYFSNDVLENFVDRRNVLHEIISSDNTFVDGVFGDHINPGHTIEDMWFQIHAADILNETGRISKIGEIAKNAFELGWDPQYGGYLHFTNSTGGEIKGNFENDPCNEPQLRLVYDDWGSKLWWVHSEALYTSLLLYFRTGEQKFLDYYRRTEEYAFSTFPNRDPSIGEWIQIRARDGKPIEKVVALPVKDPYHITRNFILIIELLEQELDKQAR</sequence>
<evidence type="ECO:0000256" key="1">
    <source>
        <dbReference type="ARBA" id="ARBA00008558"/>
    </source>
</evidence>
<evidence type="ECO:0000313" key="3">
    <source>
        <dbReference type="EMBL" id="ANW99915.1"/>
    </source>
</evidence>
<dbReference type="InterPro" id="IPR012341">
    <property type="entry name" value="6hp_glycosidase-like_sf"/>
</dbReference>